<dbReference type="SUPFAM" id="SSF53383">
    <property type="entry name" value="PLP-dependent transferases"/>
    <property type="match status" value="1"/>
</dbReference>
<reference evidence="6 7" key="1">
    <citation type="submission" date="2022-10" db="EMBL/GenBank/DDBJ databases">
        <title>The complete genomes of actinobacterial strains from the NBC collection.</title>
        <authorList>
            <person name="Joergensen T.S."/>
            <person name="Alvarez Arevalo M."/>
            <person name="Sterndorff E.B."/>
            <person name="Faurdal D."/>
            <person name="Vuksanovic O."/>
            <person name="Mourched A.-S."/>
            <person name="Charusanti P."/>
            <person name="Shaw S."/>
            <person name="Blin K."/>
            <person name="Weber T."/>
        </authorList>
    </citation>
    <scope>NUCLEOTIDE SEQUENCE [LARGE SCALE GENOMIC DNA]</scope>
    <source>
        <strain evidence="6 7">NBC_00156</strain>
    </source>
</reference>
<dbReference type="PANTHER" id="PTHR42790:SF19">
    <property type="entry name" value="KYNURENINE_ALPHA-AMINOADIPATE AMINOTRANSFERASE, MITOCHONDRIAL"/>
    <property type="match status" value="1"/>
</dbReference>
<dbReference type="Gene3D" id="3.90.1150.10">
    <property type="entry name" value="Aspartate Aminotransferase, domain 1"/>
    <property type="match status" value="1"/>
</dbReference>
<evidence type="ECO:0000256" key="2">
    <source>
        <dbReference type="ARBA" id="ARBA00022576"/>
    </source>
</evidence>
<evidence type="ECO:0000313" key="6">
    <source>
        <dbReference type="EMBL" id="WTQ82338.1"/>
    </source>
</evidence>
<name>A0ABZ1KP30_STRAH</name>
<evidence type="ECO:0000256" key="1">
    <source>
        <dbReference type="ARBA" id="ARBA00001933"/>
    </source>
</evidence>
<accession>A0ABZ1KP30</accession>
<dbReference type="CDD" id="cd00609">
    <property type="entry name" value="AAT_like"/>
    <property type="match status" value="1"/>
</dbReference>
<keyword evidence="3" id="KW-0808">Transferase</keyword>
<protein>
    <submittedName>
        <fullName evidence="6">PLP-dependent aminotransferase family protein</fullName>
    </submittedName>
</protein>
<evidence type="ECO:0000256" key="4">
    <source>
        <dbReference type="ARBA" id="ARBA00022898"/>
    </source>
</evidence>
<dbReference type="EMBL" id="CP108164">
    <property type="protein sequence ID" value="WTQ82338.1"/>
    <property type="molecule type" value="Genomic_DNA"/>
</dbReference>
<evidence type="ECO:0000313" key="7">
    <source>
        <dbReference type="Proteomes" id="UP001622557"/>
    </source>
</evidence>
<dbReference type="InterPro" id="IPR050859">
    <property type="entry name" value="Class-I_PLP-dep_aminotransf"/>
</dbReference>
<dbReference type="RefSeq" id="WP_405448414.1">
    <property type="nucleotide sequence ID" value="NZ_CP108164.1"/>
</dbReference>
<feature type="domain" description="Aminotransferase class I/classII large" evidence="5">
    <location>
        <begin position="47"/>
        <end position="370"/>
    </location>
</feature>
<keyword evidence="4" id="KW-0663">Pyridoxal phosphate</keyword>
<evidence type="ECO:0000256" key="3">
    <source>
        <dbReference type="ARBA" id="ARBA00022679"/>
    </source>
</evidence>
<keyword evidence="7" id="KW-1185">Reference proteome</keyword>
<dbReference type="Proteomes" id="UP001622557">
    <property type="component" value="Chromosome"/>
</dbReference>
<sequence length="380" mass="41178">MDQTSVFDFVLRKNADLVSFALGLPNPDLFPVAELTAAVDAVFKSPGDVYQYANPLEELREHIVRLMAMRGVTCAPEQIVLTNGAQHGIDMAVRLLCGSGRPIVLEEITYTGALSAVLAGDTPVHTVGTSGSLARAVAGLVGAGVRPGAMYVMPEGHNPLGVSLPGPERRALAELAREHAFTLIEDDAYGFLQYDDEPRPALRSLEDRWVFYVGSFSKVISPGLRVGWIVVPDALVDQALVVKEASTLEVATPGQHIVARLLDGWDLAAHIGVLRREYALRRDVMRRCLEEVLPAGTPFSRPDSGMFFWVELPEGVDTGELLKVAASEYGVSFVPGDLYLSGPVQAKRNYLRLSFSCVSPAEIEAGTERLGRLLRDRGIA</sequence>
<dbReference type="GeneID" id="97282641"/>
<dbReference type="Pfam" id="PF00155">
    <property type="entry name" value="Aminotran_1_2"/>
    <property type="match status" value="1"/>
</dbReference>
<evidence type="ECO:0000259" key="5">
    <source>
        <dbReference type="Pfam" id="PF00155"/>
    </source>
</evidence>
<dbReference type="Gene3D" id="3.40.640.10">
    <property type="entry name" value="Type I PLP-dependent aspartate aminotransferase-like (Major domain)"/>
    <property type="match status" value="1"/>
</dbReference>
<comment type="cofactor">
    <cofactor evidence="1">
        <name>pyridoxal 5'-phosphate</name>
        <dbReference type="ChEBI" id="CHEBI:597326"/>
    </cofactor>
</comment>
<proteinExistence type="predicted"/>
<dbReference type="GO" id="GO:0008483">
    <property type="term" value="F:transaminase activity"/>
    <property type="evidence" value="ECO:0007669"/>
    <property type="project" value="UniProtKB-KW"/>
</dbReference>
<dbReference type="InterPro" id="IPR015421">
    <property type="entry name" value="PyrdxlP-dep_Trfase_major"/>
</dbReference>
<dbReference type="InterPro" id="IPR004839">
    <property type="entry name" value="Aminotransferase_I/II_large"/>
</dbReference>
<dbReference type="InterPro" id="IPR015422">
    <property type="entry name" value="PyrdxlP-dep_Trfase_small"/>
</dbReference>
<dbReference type="InterPro" id="IPR015424">
    <property type="entry name" value="PyrdxlP-dep_Trfase"/>
</dbReference>
<dbReference type="PANTHER" id="PTHR42790">
    <property type="entry name" value="AMINOTRANSFERASE"/>
    <property type="match status" value="1"/>
</dbReference>
<keyword evidence="2 6" id="KW-0032">Aminotransferase</keyword>
<organism evidence="6 7">
    <name type="scientific">Streptomyces achromogenes</name>
    <dbReference type="NCBI Taxonomy" id="67255"/>
    <lineage>
        <taxon>Bacteria</taxon>
        <taxon>Bacillati</taxon>
        <taxon>Actinomycetota</taxon>
        <taxon>Actinomycetes</taxon>
        <taxon>Kitasatosporales</taxon>
        <taxon>Streptomycetaceae</taxon>
        <taxon>Streptomyces</taxon>
    </lineage>
</organism>
<gene>
    <name evidence="6" type="ORF">OG350_19425</name>
</gene>